<accession>A0AAJ5YUD4</accession>
<dbReference type="AlphaFoldDB" id="A0AAJ5YUD4"/>
<feature type="compositionally biased region" description="Basic and acidic residues" evidence="1">
    <location>
        <begin position="18"/>
        <end position="33"/>
    </location>
</feature>
<name>A0AAJ5YUD4_9BASI</name>
<gene>
    <name evidence="2" type="ORF">MYAM1_002187</name>
</gene>
<dbReference type="Proteomes" id="UP001219567">
    <property type="component" value="Chromosome 2"/>
</dbReference>
<feature type="region of interest" description="Disordered" evidence="1">
    <location>
        <begin position="18"/>
        <end position="55"/>
    </location>
</feature>
<sequence>MDDPGGVRALLAKLREQDEAPKRVDYQEREVKAGRPQRPWASAPKRPQFFQGGKESRHNFWQATHEESASDQGKSRAVRGEMEFSEALNIAKTRMKDESVRKSLREVSLRLLIQMREKQLAFEQQLASERAKIVGHDGEKLHGVNGGRVQAEFGRWMWDVLPRWDHLQHEQQLMLEDLGFPYFHDTKDQDAIAMQRRLILVLNEMLQQDNP</sequence>
<organism evidence="2 3">
    <name type="scientific">Malassezia yamatoensis</name>
    <dbReference type="NCBI Taxonomy" id="253288"/>
    <lineage>
        <taxon>Eukaryota</taxon>
        <taxon>Fungi</taxon>
        <taxon>Dikarya</taxon>
        <taxon>Basidiomycota</taxon>
        <taxon>Ustilaginomycotina</taxon>
        <taxon>Malasseziomycetes</taxon>
        <taxon>Malasseziales</taxon>
        <taxon>Malasseziaceae</taxon>
        <taxon>Malassezia</taxon>
    </lineage>
</organism>
<evidence type="ECO:0000313" key="2">
    <source>
        <dbReference type="EMBL" id="WFC99443.1"/>
    </source>
</evidence>
<keyword evidence="3" id="KW-1185">Reference proteome</keyword>
<proteinExistence type="predicted"/>
<evidence type="ECO:0000313" key="3">
    <source>
        <dbReference type="Proteomes" id="UP001219567"/>
    </source>
</evidence>
<evidence type="ECO:0000256" key="1">
    <source>
        <dbReference type="SAM" id="MobiDB-lite"/>
    </source>
</evidence>
<protein>
    <submittedName>
        <fullName evidence="2">Uncharacterized protein</fullName>
    </submittedName>
</protein>
<reference evidence="2 3" key="1">
    <citation type="submission" date="2023-03" db="EMBL/GenBank/DDBJ databases">
        <title>Mating type loci evolution in Malassezia.</title>
        <authorList>
            <person name="Coelho M.A."/>
        </authorList>
    </citation>
    <scope>NUCLEOTIDE SEQUENCE [LARGE SCALE GENOMIC DNA]</scope>
    <source>
        <strain evidence="2 3">CBS 9725</strain>
    </source>
</reference>
<dbReference type="EMBL" id="CP119944">
    <property type="protein sequence ID" value="WFC99443.1"/>
    <property type="molecule type" value="Genomic_DNA"/>
</dbReference>